<feature type="transmembrane region" description="Helical" evidence="6">
    <location>
        <begin position="41"/>
        <end position="63"/>
    </location>
</feature>
<dbReference type="PIRSF" id="PIRSF006324">
    <property type="entry name" value="LeuE"/>
    <property type="match status" value="1"/>
</dbReference>
<name>A0ABW1WDC6_9BACL</name>
<keyword evidence="5 6" id="KW-0472">Membrane</keyword>
<proteinExistence type="predicted"/>
<evidence type="ECO:0000256" key="3">
    <source>
        <dbReference type="ARBA" id="ARBA00022692"/>
    </source>
</evidence>
<keyword evidence="3 6" id="KW-0812">Transmembrane</keyword>
<accession>A0ABW1WDC6</accession>
<dbReference type="Proteomes" id="UP001596267">
    <property type="component" value="Unassembled WGS sequence"/>
</dbReference>
<keyword evidence="2" id="KW-1003">Cell membrane</keyword>
<evidence type="ECO:0000256" key="4">
    <source>
        <dbReference type="ARBA" id="ARBA00022989"/>
    </source>
</evidence>
<comment type="subcellular location">
    <subcellularLocation>
        <location evidence="1">Cell membrane</location>
        <topology evidence="1">Multi-pass membrane protein</topology>
    </subcellularLocation>
</comment>
<keyword evidence="4 6" id="KW-1133">Transmembrane helix</keyword>
<dbReference type="EMBL" id="JBHSTQ010000004">
    <property type="protein sequence ID" value="MFC6386100.1"/>
    <property type="molecule type" value="Genomic_DNA"/>
</dbReference>
<keyword evidence="8" id="KW-1185">Reference proteome</keyword>
<feature type="transmembrane region" description="Helical" evidence="6">
    <location>
        <begin position="149"/>
        <end position="177"/>
    </location>
</feature>
<comment type="caution">
    <text evidence="7">The sequence shown here is derived from an EMBL/GenBank/DDBJ whole genome shotgun (WGS) entry which is preliminary data.</text>
</comment>
<dbReference type="RefSeq" id="WP_253053004.1">
    <property type="nucleotide sequence ID" value="NZ_JAMXWN010000003.1"/>
</dbReference>
<organism evidence="7 8">
    <name type="scientific">Sporolactobacillus kofuensis</name>
    <dbReference type="NCBI Taxonomy" id="269672"/>
    <lineage>
        <taxon>Bacteria</taxon>
        <taxon>Bacillati</taxon>
        <taxon>Bacillota</taxon>
        <taxon>Bacilli</taxon>
        <taxon>Bacillales</taxon>
        <taxon>Sporolactobacillaceae</taxon>
        <taxon>Sporolactobacillus</taxon>
    </lineage>
</organism>
<evidence type="ECO:0000256" key="1">
    <source>
        <dbReference type="ARBA" id="ARBA00004651"/>
    </source>
</evidence>
<dbReference type="Pfam" id="PF01810">
    <property type="entry name" value="LysE"/>
    <property type="match status" value="1"/>
</dbReference>
<reference evidence="8" key="1">
    <citation type="journal article" date="2019" name="Int. J. Syst. Evol. Microbiol.">
        <title>The Global Catalogue of Microorganisms (GCM) 10K type strain sequencing project: providing services to taxonomists for standard genome sequencing and annotation.</title>
        <authorList>
            <consortium name="The Broad Institute Genomics Platform"/>
            <consortium name="The Broad Institute Genome Sequencing Center for Infectious Disease"/>
            <person name="Wu L."/>
            <person name="Ma J."/>
        </authorList>
    </citation>
    <scope>NUCLEOTIDE SEQUENCE [LARGE SCALE GENOMIC DNA]</scope>
    <source>
        <strain evidence="8">CCUG 42001</strain>
    </source>
</reference>
<dbReference type="PANTHER" id="PTHR30086:SF20">
    <property type="entry name" value="ARGININE EXPORTER PROTEIN ARGO-RELATED"/>
    <property type="match status" value="1"/>
</dbReference>
<evidence type="ECO:0000256" key="6">
    <source>
        <dbReference type="SAM" id="Phobius"/>
    </source>
</evidence>
<evidence type="ECO:0000313" key="7">
    <source>
        <dbReference type="EMBL" id="MFC6386100.1"/>
    </source>
</evidence>
<dbReference type="PANTHER" id="PTHR30086">
    <property type="entry name" value="ARGININE EXPORTER PROTEIN ARGO"/>
    <property type="match status" value="1"/>
</dbReference>
<feature type="transmembrane region" description="Helical" evidence="6">
    <location>
        <begin position="75"/>
        <end position="92"/>
    </location>
</feature>
<evidence type="ECO:0000256" key="2">
    <source>
        <dbReference type="ARBA" id="ARBA00022475"/>
    </source>
</evidence>
<sequence>MEHFFLFIIVSCFLVLLPGPDMALTTRNTLLYGRSVGLSTITGVSTALMVHTCSAALGLSALLVQSDFLFTIVKYIGAFYLAYLGIMTLFSLKDQTGSSKMENFSSSKHSISRKTGYFQAVFTNLTNPKVVLFFLTFLPQFVRSDNHSIAPFFILGITHILVNFLLFCSYVLLIGHFSRWIQRPNVQRVLLSVTGCILIGFGFQLVFAQY</sequence>
<protein>
    <submittedName>
        <fullName evidence="7">LysE family translocator</fullName>
    </submittedName>
</protein>
<feature type="transmembrane region" description="Helical" evidence="6">
    <location>
        <begin position="189"/>
        <end position="207"/>
    </location>
</feature>
<gene>
    <name evidence="7" type="ORF">ACFP7A_05775</name>
</gene>
<dbReference type="InterPro" id="IPR001123">
    <property type="entry name" value="LeuE-type"/>
</dbReference>
<evidence type="ECO:0000256" key="5">
    <source>
        <dbReference type="ARBA" id="ARBA00023136"/>
    </source>
</evidence>
<evidence type="ECO:0000313" key="8">
    <source>
        <dbReference type="Proteomes" id="UP001596267"/>
    </source>
</evidence>